<dbReference type="EMBL" id="ADBL01001634">
    <property type="status" value="NOT_ANNOTATED_CDS"/>
    <property type="molecule type" value="Genomic_DNA"/>
</dbReference>
<protein>
    <recommendedName>
        <fullName evidence="7">Mid2 domain-containing protein</fullName>
    </recommendedName>
</protein>
<name>A0A0C4E2X1_MAGP6</name>
<evidence type="ECO:0000256" key="2">
    <source>
        <dbReference type="SAM" id="Phobius"/>
    </source>
</evidence>
<feature type="compositionally biased region" description="Polar residues" evidence="1">
    <location>
        <begin position="324"/>
        <end position="335"/>
    </location>
</feature>
<keyword evidence="2" id="KW-0472">Membrane</keyword>
<evidence type="ECO:0000313" key="4">
    <source>
        <dbReference type="EMBL" id="KLU87770.1"/>
    </source>
</evidence>
<keyword evidence="2" id="KW-0812">Transmembrane</keyword>
<reference evidence="6" key="1">
    <citation type="submission" date="2010-05" db="EMBL/GenBank/DDBJ databases">
        <title>The genome sequence of Magnaporthe poae strain ATCC 64411.</title>
        <authorList>
            <person name="Ma L.-J."/>
            <person name="Dead R."/>
            <person name="Young S."/>
            <person name="Zeng Q."/>
            <person name="Koehrsen M."/>
            <person name="Alvarado L."/>
            <person name="Berlin A."/>
            <person name="Chapman S.B."/>
            <person name="Chen Z."/>
            <person name="Freedman E."/>
            <person name="Gellesch M."/>
            <person name="Goldberg J."/>
            <person name="Griggs A."/>
            <person name="Gujja S."/>
            <person name="Heilman E.R."/>
            <person name="Heiman D."/>
            <person name="Hepburn T."/>
            <person name="Howarth C."/>
            <person name="Jen D."/>
            <person name="Larson L."/>
            <person name="Mehta T."/>
            <person name="Neiman D."/>
            <person name="Pearson M."/>
            <person name="Roberts A."/>
            <person name="Saif S."/>
            <person name="Shea T."/>
            <person name="Shenoy N."/>
            <person name="Sisk P."/>
            <person name="Stolte C."/>
            <person name="Sykes S."/>
            <person name="Walk T."/>
            <person name="White J."/>
            <person name="Yandava C."/>
            <person name="Haas B."/>
            <person name="Nusbaum C."/>
            <person name="Birren B."/>
        </authorList>
    </citation>
    <scope>NUCLEOTIDE SEQUENCE [LARGE SCALE GENOMIC DNA]</scope>
    <source>
        <strain evidence="6">ATCC 64411 / 73-15</strain>
    </source>
</reference>
<dbReference type="OMA" id="MSGVEDW"/>
<dbReference type="EMBL" id="GL876970">
    <property type="protein sequence ID" value="KLU87770.1"/>
    <property type="molecule type" value="Genomic_DNA"/>
</dbReference>
<reference evidence="5" key="5">
    <citation type="submission" date="2015-06" db="UniProtKB">
        <authorList>
            <consortium name="EnsemblFungi"/>
        </authorList>
    </citation>
    <scope>IDENTIFICATION</scope>
    <source>
        <strain evidence="5">ATCC 64411</strain>
    </source>
</reference>
<feature type="signal peptide" evidence="3">
    <location>
        <begin position="1"/>
        <end position="24"/>
    </location>
</feature>
<dbReference type="STRING" id="644358.A0A0C4E2X1"/>
<evidence type="ECO:0000256" key="3">
    <source>
        <dbReference type="SAM" id="SignalP"/>
    </source>
</evidence>
<dbReference type="VEuPathDB" id="FungiDB:MAPG_06763"/>
<reference evidence="4" key="2">
    <citation type="submission" date="2010-05" db="EMBL/GenBank/DDBJ databases">
        <title>The Genome Sequence of Magnaporthe poae strain ATCC 64411.</title>
        <authorList>
            <consortium name="The Broad Institute Genome Sequencing Platform"/>
            <consortium name="Broad Institute Genome Sequencing Center for Infectious Disease"/>
            <person name="Ma L.-J."/>
            <person name="Dead R."/>
            <person name="Young S."/>
            <person name="Zeng Q."/>
            <person name="Koehrsen M."/>
            <person name="Alvarado L."/>
            <person name="Berlin A."/>
            <person name="Chapman S.B."/>
            <person name="Chen Z."/>
            <person name="Freedman E."/>
            <person name="Gellesch M."/>
            <person name="Goldberg J."/>
            <person name="Griggs A."/>
            <person name="Gujja S."/>
            <person name="Heilman E.R."/>
            <person name="Heiman D."/>
            <person name="Hepburn T."/>
            <person name="Howarth C."/>
            <person name="Jen D."/>
            <person name="Larson L."/>
            <person name="Mehta T."/>
            <person name="Neiman D."/>
            <person name="Pearson M."/>
            <person name="Roberts A."/>
            <person name="Saif S."/>
            <person name="Shea T."/>
            <person name="Shenoy N."/>
            <person name="Sisk P."/>
            <person name="Stolte C."/>
            <person name="Sykes S."/>
            <person name="Walk T."/>
            <person name="White J."/>
            <person name="Yandava C."/>
            <person name="Haas B."/>
            <person name="Nusbaum C."/>
            <person name="Birren B."/>
        </authorList>
    </citation>
    <scope>NUCLEOTIDE SEQUENCE</scope>
    <source>
        <strain evidence="4">ATCC 64411</strain>
    </source>
</reference>
<feature type="chain" id="PRO_5009385654" description="Mid2 domain-containing protein" evidence="3">
    <location>
        <begin position="25"/>
        <end position="561"/>
    </location>
</feature>
<dbReference type="eggNOG" id="ENOG502S2Z9">
    <property type="taxonomic scope" value="Eukaryota"/>
</dbReference>
<keyword evidence="3" id="KW-0732">Signal</keyword>
<keyword evidence="2" id="KW-1133">Transmembrane helix</keyword>
<feature type="compositionally biased region" description="Polar residues" evidence="1">
    <location>
        <begin position="511"/>
        <end position="523"/>
    </location>
</feature>
<feature type="region of interest" description="Disordered" evidence="1">
    <location>
        <begin position="220"/>
        <end position="244"/>
    </location>
</feature>
<proteinExistence type="predicted"/>
<organism evidence="5 6">
    <name type="scientific">Magnaporthiopsis poae (strain ATCC 64411 / 73-15)</name>
    <name type="common">Kentucky bluegrass fungus</name>
    <name type="synonym">Magnaporthe poae</name>
    <dbReference type="NCBI Taxonomy" id="644358"/>
    <lineage>
        <taxon>Eukaryota</taxon>
        <taxon>Fungi</taxon>
        <taxon>Dikarya</taxon>
        <taxon>Ascomycota</taxon>
        <taxon>Pezizomycotina</taxon>
        <taxon>Sordariomycetes</taxon>
        <taxon>Sordariomycetidae</taxon>
        <taxon>Magnaporthales</taxon>
        <taxon>Magnaporthaceae</taxon>
        <taxon>Magnaporthiopsis</taxon>
    </lineage>
</organism>
<dbReference type="EnsemblFungi" id="MAPG_06763T0">
    <property type="protein sequence ID" value="MAPG_06763T0"/>
    <property type="gene ID" value="MAPG_06763"/>
</dbReference>
<dbReference type="Proteomes" id="UP000011715">
    <property type="component" value="Unassembled WGS sequence"/>
</dbReference>
<reference evidence="4" key="3">
    <citation type="submission" date="2011-03" db="EMBL/GenBank/DDBJ databases">
        <title>Annotation of Magnaporthe poae ATCC 64411.</title>
        <authorList>
            <person name="Ma L.-J."/>
            <person name="Dead R."/>
            <person name="Young S.K."/>
            <person name="Zeng Q."/>
            <person name="Gargeya S."/>
            <person name="Fitzgerald M."/>
            <person name="Haas B."/>
            <person name="Abouelleil A."/>
            <person name="Alvarado L."/>
            <person name="Arachchi H.M."/>
            <person name="Berlin A."/>
            <person name="Brown A."/>
            <person name="Chapman S.B."/>
            <person name="Chen Z."/>
            <person name="Dunbar C."/>
            <person name="Freedman E."/>
            <person name="Gearin G."/>
            <person name="Gellesch M."/>
            <person name="Goldberg J."/>
            <person name="Griggs A."/>
            <person name="Gujja S."/>
            <person name="Heiman D."/>
            <person name="Howarth C."/>
            <person name="Larson L."/>
            <person name="Lui A."/>
            <person name="MacDonald P.J.P."/>
            <person name="Mehta T."/>
            <person name="Montmayeur A."/>
            <person name="Murphy C."/>
            <person name="Neiman D."/>
            <person name="Pearson M."/>
            <person name="Priest M."/>
            <person name="Roberts A."/>
            <person name="Saif S."/>
            <person name="Shea T."/>
            <person name="Shenoy N."/>
            <person name="Sisk P."/>
            <person name="Stolte C."/>
            <person name="Sykes S."/>
            <person name="Yandava C."/>
            <person name="Wortman J."/>
            <person name="Nusbaum C."/>
            <person name="Birren B."/>
        </authorList>
    </citation>
    <scope>NUCLEOTIDE SEQUENCE</scope>
    <source>
        <strain evidence="4">ATCC 64411</strain>
    </source>
</reference>
<reference evidence="5" key="4">
    <citation type="journal article" date="2015" name="G3 (Bethesda)">
        <title>Genome sequences of three phytopathogenic species of the Magnaporthaceae family of fungi.</title>
        <authorList>
            <person name="Okagaki L.H."/>
            <person name="Nunes C.C."/>
            <person name="Sailsbery J."/>
            <person name="Clay B."/>
            <person name="Brown D."/>
            <person name="John T."/>
            <person name="Oh Y."/>
            <person name="Young N."/>
            <person name="Fitzgerald M."/>
            <person name="Haas B.J."/>
            <person name="Zeng Q."/>
            <person name="Young S."/>
            <person name="Adiconis X."/>
            <person name="Fan L."/>
            <person name="Levin J.Z."/>
            <person name="Mitchell T.K."/>
            <person name="Okubara P.A."/>
            <person name="Farman M.L."/>
            <person name="Kohn L.M."/>
            <person name="Birren B."/>
            <person name="Ma L.-J."/>
            <person name="Dean R.A."/>
        </authorList>
    </citation>
    <scope>NUCLEOTIDE SEQUENCE</scope>
    <source>
        <strain evidence="5">ATCC 64411 / 73-15</strain>
    </source>
</reference>
<feature type="compositionally biased region" description="Polar residues" evidence="1">
    <location>
        <begin position="301"/>
        <end position="310"/>
    </location>
</feature>
<evidence type="ECO:0000313" key="5">
    <source>
        <dbReference type="EnsemblFungi" id="MAPG_06763T0"/>
    </source>
</evidence>
<dbReference type="OrthoDB" id="4589222at2759"/>
<evidence type="ECO:0000256" key="1">
    <source>
        <dbReference type="SAM" id="MobiDB-lite"/>
    </source>
</evidence>
<sequence>MMGHVKGHRAAALLGLLLPLCVLGHPPAVNSTADSDAEFWPGLGVLQQSIPGVAALSKFTPEAANLLLRRDCLPNGTNYCFGNSINYCLGCGVCCQASGRFCCAAGSICCGSSCCAAGQTCNNGLCFANMATATVKRQSTTTRLATRVDTVFLAVIETSIINSIVDVTISSLAATQTEVTVVTATILARRSVPSLLDAEPASSKGLWAFARRKLHLPRLASPSPALARRQEPSSAPAGANTPTTTITDVEVQTIVSIVAVAVTTASTTTVLSTAVRTRTRVLDAQTTVSITSTTTLISLRPVTSTSTQQAPDPVLPPLPPTTTSDNQPSHQTSGSVAPVISQHGSAPLSTPAITGIAVGSAVFAVLIALAVYIVVACRARRRRREAEYEDAYYGLTPDGVTYGGYSGGAAAAMTMRQPRIPSLAPISARFTSSFVAGHHRTSSGFTGTTSMTPSGHGSSPVGGMAAVVREVGKTSPSSATATHSIVELDDTGRMEMDGEGVPRLSEIGSDNAVTPSPLSTSPENRIDAVSSQESMQRAHIAPLRFSSGVPRSHQRFFYRDY</sequence>
<gene>
    <name evidence="4" type="ORF">MAPG_06763</name>
</gene>
<feature type="transmembrane region" description="Helical" evidence="2">
    <location>
        <begin position="352"/>
        <end position="375"/>
    </location>
</feature>
<dbReference type="AlphaFoldDB" id="A0A0C4E2X1"/>
<evidence type="ECO:0000313" key="6">
    <source>
        <dbReference type="Proteomes" id="UP000011715"/>
    </source>
</evidence>
<evidence type="ECO:0008006" key="7">
    <source>
        <dbReference type="Google" id="ProtNLM"/>
    </source>
</evidence>
<feature type="region of interest" description="Disordered" evidence="1">
    <location>
        <begin position="301"/>
        <end position="341"/>
    </location>
</feature>
<accession>A0A0C4E2X1</accession>
<keyword evidence="6" id="KW-1185">Reference proteome</keyword>
<feature type="region of interest" description="Disordered" evidence="1">
    <location>
        <begin position="503"/>
        <end position="523"/>
    </location>
</feature>